<dbReference type="EMBL" id="CAFABH010000018">
    <property type="protein sequence ID" value="CAB4830988.1"/>
    <property type="molecule type" value="Genomic_DNA"/>
</dbReference>
<evidence type="ECO:0000313" key="6">
    <source>
        <dbReference type="EMBL" id="CAB4784475.1"/>
    </source>
</evidence>
<gene>
    <name evidence="4" type="ORF">UFOPK2510_01274</name>
    <name evidence="5" type="ORF">UFOPK2718_00795</name>
    <name evidence="6" type="ORF">UFOPK2936_01180</name>
    <name evidence="7" type="ORF">UFOPK3174_01087</name>
    <name evidence="8" type="ORF">UFOPK3328_00943</name>
    <name evidence="9" type="ORF">UFOPK3779_01218</name>
    <name evidence="10" type="ORF">UFOPK3913_00797</name>
    <name evidence="3" type="ORF">UFOPK4107_01146</name>
    <name evidence="11" type="ORF">UFOPK4403_00857</name>
</gene>
<organism evidence="9">
    <name type="scientific">freshwater metagenome</name>
    <dbReference type="NCBI Taxonomy" id="449393"/>
    <lineage>
        <taxon>unclassified sequences</taxon>
        <taxon>metagenomes</taxon>
        <taxon>ecological metagenomes</taxon>
    </lineage>
</organism>
<evidence type="ECO:0000313" key="8">
    <source>
        <dbReference type="EMBL" id="CAB4869162.1"/>
    </source>
</evidence>
<dbReference type="EMBL" id="CAEZXO010000008">
    <property type="protein sequence ID" value="CAB4700246.1"/>
    <property type="molecule type" value="Genomic_DNA"/>
</dbReference>
<evidence type="ECO:0000313" key="3">
    <source>
        <dbReference type="EMBL" id="CAB4342503.1"/>
    </source>
</evidence>
<dbReference type="EMBL" id="CAFBLD010000006">
    <property type="protein sequence ID" value="CAB4869162.1"/>
    <property type="molecule type" value="Genomic_DNA"/>
</dbReference>
<evidence type="ECO:0000313" key="9">
    <source>
        <dbReference type="EMBL" id="CAB4951085.1"/>
    </source>
</evidence>
<evidence type="ECO:0000256" key="1">
    <source>
        <dbReference type="SAM" id="Coils"/>
    </source>
</evidence>
<feature type="region of interest" description="Disordered" evidence="2">
    <location>
        <begin position="234"/>
        <end position="265"/>
    </location>
</feature>
<dbReference type="EMBL" id="CAFBNH010000007">
    <property type="protein sequence ID" value="CAB4951085.1"/>
    <property type="molecule type" value="Genomic_DNA"/>
</dbReference>
<evidence type="ECO:0000313" key="10">
    <source>
        <dbReference type="EMBL" id="CAB4975966.1"/>
    </source>
</evidence>
<accession>A0A6J7K6L7</accession>
<dbReference type="EMBL" id="CAFBOC010000007">
    <property type="protein sequence ID" value="CAB4975966.1"/>
    <property type="molecule type" value="Genomic_DNA"/>
</dbReference>
<evidence type="ECO:0000256" key="2">
    <source>
        <dbReference type="SAM" id="MobiDB-lite"/>
    </source>
</evidence>
<sequence>MGEKNSFLSWVGFKGEETEAPGSVDRIRELESQIADLRARRDITTLSKEEFEILATETAMTMIKSAQMREAKAQGKADRLINETARQAKDAIEAADQKAKALLTSAETRGRKYLQAAESDAAEKIETAELQADTILETKRREAAGLATAARREGERIVSEAAREVTDYREWLSGVISEAERLYKIQTQSLDAAESAIHTSRSRLEGAFARLAELQSSVLENLRSDDTLITKTPVRVQSERTKPAIAAPKRKTAKKANKKSAAKRK</sequence>
<feature type="compositionally biased region" description="Basic residues" evidence="2">
    <location>
        <begin position="248"/>
        <end position="265"/>
    </location>
</feature>
<proteinExistence type="predicted"/>
<evidence type="ECO:0000313" key="5">
    <source>
        <dbReference type="EMBL" id="CAB4724739.1"/>
    </source>
</evidence>
<dbReference type="EMBL" id="CAEZZW010000006">
    <property type="protein sequence ID" value="CAB4784475.1"/>
    <property type="molecule type" value="Genomic_DNA"/>
</dbReference>
<evidence type="ECO:0000313" key="4">
    <source>
        <dbReference type="EMBL" id="CAB4700246.1"/>
    </source>
</evidence>
<dbReference type="EMBL" id="CAEZYM010000006">
    <property type="protein sequence ID" value="CAB4724739.1"/>
    <property type="molecule type" value="Genomic_DNA"/>
</dbReference>
<name>A0A6J7K6L7_9ZZZZ</name>
<dbReference type="EMBL" id="CAESAE010000006">
    <property type="protein sequence ID" value="CAB4342503.1"/>
    <property type="molecule type" value="Genomic_DNA"/>
</dbReference>
<evidence type="ECO:0000313" key="7">
    <source>
        <dbReference type="EMBL" id="CAB4830988.1"/>
    </source>
</evidence>
<protein>
    <submittedName>
        <fullName evidence="9">Unannotated protein</fullName>
    </submittedName>
</protein>
<dbReference type="EMBL" id="CAFBQX010000004">
    <property type="protein sequence ID" value="CAB5072988.1"/>
    <property type="molecule type" value="Genomic_DNA"/>
</dbReference>
<reference evidence="9" key="1">
    <citation type="submission" date="2020-05" db="EMBL/GenBank/DDBJ databases">
        <authorList>
            <person name="Chiriac C."/>
            <person name="Salcher M."/>
            <person name="Ghai R."/>
            <person name="Kavagutti S V."/>
        </authorList>
    </citation>
    <scope>NUCLEOTIDE SEQUENCE</scope>
</reference>
<feature type="coiled-coil region" evidence="1">
    <location>
        <begin position="27"/>
        <end position="105"/>
    </location>
</feature>
<dbReference type="AlphaFoldDB" id="A0A6J7K6L7"/>
<evidence type="ECO:0000313" key="11">
    <source>
        <dbReference type="EMBL" id="CAB5072988.1"/>
    </source>
</evidence>
<keyword evidence="1" id="KW-0175">Coiled coil</keyword>